<evidence type="ECO:0000313" key="3">
    <source>
        <dbReference type="Proteomes" id="UP000305792"/>
    </source>
</evidence>
<dbReference type="Gene3D" id="3.30.460.10">
    <property type="entry name" value="Beta Polymerase, domain 2"/>
    <property type="match status" value="1"/>
</dbReference>
<feature type="region of interest" description="Disordered" evidence="1">
    <location>
        <begin position="184"/>
        <end position="221"/>
    </location>
</feature>
<evidence type="ECO:0000313" key="2">
    <source>
        <dbReference type="EMBL" id="THV27724.1"/>
    </source>
</evidence>
<gene>
    <name evidence="2" type="ORF">E9998_14640</name>
</gene>
<proteinExistence type="predicted"/>
<evidence type="ECO:0000256" key="1">
    <source>
        <dbReference type="SAM" id="MobiDB-lite"/>
    </source>
</evidence>
<keyword evidence="3" id="KW-1185">Reference proteome</keyword>
<reference evidence="2 3" key="1">
    <citation type="journal article" date="2018" name="Int. J. Syst. Evol. Microbiol.">
        <title>Glycomyces paridis sp. nov., isolated from the medicinal plant Paris polyphylla.</title>
        <authorList>
            <person name="Fang X.M."/>
            <person name="Bai J.L."/>
            <person name="Su J."/>
            <person name="Zhao L.L."/>
            <person name="Liu H.Y."/>
            <person name="Ma B.P."/>
            <person name="Zhang Y.Q."/>
            <person name="Yu L.Y."/>
        </authorList>
    </citation>
    <scope>NUCLEOTIDE SEQUENCE [LARGE SCALE GENOMIC DNA]</scope>
    <source>
        <strain evidence="2 3">CPCC 204357</strain>
    </source>
</reference>
<dbReference type="Proteomes" id="UP000305792">
    <property type="component" value="Unassembled WGS sequence"/>
</dbReference>
<accession>A0A4S8PHG1</accession>
<dbReference type="AlphaFoldDB" id="A0A4S8PHG1"/>
<dbReference type="PANTHER" id="PTHR34822">
    <property type="entry name" value="GRPB DOMAIN PROTEIN (AFU_ORTHOLOGUE AFUA_1G01530)"/>
    <property type="match status" value="1"/>
</dbReference>
<dbReference type="PANTHER" id="PTHR34822:SF1">
    <property type="entry name" value="GRPB FAMILY PROTEIN"/>
    <property type="match status" value="1"/>
</dbReference>
<dbReference type="OrthoDB" id="9799092at2"/>
<organism evidence="2 3">
    <name type="scientific">Glycomyces paridis</name>
    <dbReference type="NCBI Taxonomy" id="2126555"/>
    <lineage>
        <taxon>Bacteria</taxon>
        <taxon>Bacillati</taxon>
        <taxon>Actinomycetota</taxon>
        <taxon>Actinomycetes</taxon>
        <taxon>Glycomycetales</taxon>
        <taxon>Glycomycetaceae</taxon>
        <taxon>Glycomyces</taxon>
    </lineage>
</organism>
<dbReference type="EMBL" id="STGX01000010">
    <property type="protein sequence ID" value="THV27724.1"/>
    <property type="molecule type" value="Genomic_DNA"/>
</dbReference>
<dbReference type="Pfam" id="PF04229">
    <property type="entry name" value="GrpB"/>
    <property type="match status" value="1"/>
</dbReference>
<name>A0A4S8PHG1_9ACTN</name>
<dbReference type="InterPro" id="IPR007344">
    <property type="entry name" value="GrpB/CoaE"/>
</dbReference>
<comment type="caution">
    <text evidence="2">The sequence shown here is derived from an EMBL/GenBank/DDBJ whole genome shotgun (WGS) entry which is preliminary data.</text>
</comment>
<dbReference type="InterPro" id="IPR043519">
    <property type="entry name" value="NT_sf"/>
</dbReference>
<protein>
    <submittedName>
        <fullName evidence="2">GrpB family protein</fullName>
    </submittedName>
</protein>
<sequence length="338" mass="36134">MPNTQPLIYIADYDPDWARQAAEAIEAIRAAATGLFVAVEHIGSTAVPGLAAKPVIDLMAAVDRLEAVGAHGEAMAGLGFLPHENGMDDRVLFVRSVDGVRTHILHVVSAESWPTRNQRLLRDHLRAHPGDAARYGRLKREIAASGIAPGEYSRAKTALVQELTDRARAAVGLGPESVWEKRGRLSRIRQPRRSGTEGRWGCQHGTALGGRRPVAPSGGAVDIDRGGHMRRILSSAALAFAIGSVWAAPAMAGDEVAESVHCDATFSTPTALRVAPNAGADQIATIPAETWVSTGCIPFEAGGNHKTCTNESEVWVWAIWGDHSGYAHTGCMNRYNVH</sequence>
<dbReference type="SUPFAM" id="SSF81301">
    <property type="entry name" value="Nucleotidyltransferase"/>
    <property type="match status" value="1"/>
</dbReference>